<organism evidence="8">
    <name type="scientific">Emiliania huxleyi</name>
    <name type="common">Coccolithophore</name>
    <name type="synonym">Pontosphaera huxleyi</name>
    <dbReference type="NCBI Taxonomy" id="2903"/>
    <lineage>
        <taxon>Eukaryota</taxon>
        <taxon>Haptista</taxon>
        <taxon>Haptophyta</taxon>
        <taxon>Prymnesiophyceae</taxon>
        <taxon>Isochrysidales</taxon>
        <taxon>Noelaerhabdaceae</taxon>
        <taxon>Emiliania</taxon>
    </lineage>
</organism>
<evidence type="ECO:0000256" key="7">
    <source>
        <dbReference type="ARBA" id="ARBA00023136"/>
    </source>
</evidence>
<protein>
    <submittedName>
        <fullName evidence="8">Uncharacterized protein</fullName>
    </submittedName>
</protein>
<evidence type="ECO:0000313" key="8">
    <source>
        <dbReference type="EMBL" id="CAE0548899.1"/>
    </source>
</evidence>
<evidence type="ECO:0000256" key="1">
    <source>
        <dbReference type="ARBA" id="ARBA00004651"/>
    </source>
</evidence>
<gene>
    <name evidence="8" type="ORF">EHUX00137_LOCUS17124</name>
</gene>
<dbReference type="GO" id="GO:0005886">
    <property type="term" value="C:plasma membrane"/>
    <property type="evidence" value="ECO:0007669"/>
    <property type="project" value="UniProtKB-SubCell"/>
</dbReference>
<evidence type="ECO:0000256" key="2">
    <source>
        <dbReference type="ARBA" id="ARBA00022448"/>
    </source>
</evidence>
<evidence type="ECO:0000256" key="5">
    <source>
        <dbReference type="ARBA" id="ARBA00022989"/>
    </source>
</evidence>
<dbReference type="PANTHER" id="PTHR33281:SF19">
    <property type="entry name" value="VOLTAGE-DEPENDENT ANION CHANNEL-FORMING PROTEIN YNEE"/>
    <property type="match status" value="1"/>
</dbReference>
<keyword evidence="7" id="KW-0472">Membrane</keyword>
<proteinExistence type="predicted"/>
<keyword evidence="6" id="KW-0406">Ion transport</keyword>
<dbReference type="PANTHER" id="PTHR33281">
    <property type="entry name" value="UPF0187 PROTEIN YNEE"/>
    <property type="match status" value="1"/>
</dbReference>
<keyword evidence="4" id="KW-0812">Transmembrane</keyword>
<keyword evidence="2" id="KW-0813">Transport</keyword>
<dbReference type="InterPro" id="IPR044669">
    <property type="entry name" value="YneE/VCCN1/2-like"/>
</dbReference>
<evidence type="ECO:0000256" key="6">
    <source>
        <dbReference type="ARBA" id="ARBA00023065"/>
    </source>
</evidence>
<sequence>MFSEENGGSFDFERWNVHRSAGRYGRLLIGILFGVTTRRIGVTVSLLVAFSGMVDVYSNMARASSMMPEVELPLTPFELTAPVLGLLLVFRTNTAYERFNAGSDAVWEVTGRFSGDLG</sequence>
<keyword evidence="3" id="KW-1003">Cell membrane</keyword>
<dbReference type="Pfam" id="PF25539">
    <property type="entry name" value="Bestrophin_2"/>
    <property type="match status" value="1"/>
</dbReference>
<reference evidence="8" key="1">
    <citation type="submission" date="2021-01" db="EMBL/GenBank/DDBJ databases">
        <authorList>
            <person name="Corre E."/>
            <person name="Pelletier E."/>
            <person name="Niang G."/>
            <person name="Scheremetjew M."/>
            <person name="Finn R."/>
            <person name="Kale V."/>
            <person name="Holt S."/>
            <person name="Cochrane G."/>
            <person name="Meng A."/>
            <person name="Brown T."/>
            <person name="Cohen L."/>
        </authorList>
    </citation>
    <scope>NUCLEOTIDE SEQUENCE</scope>
    <source>
        <strain evidence="8">379</strain>
    </source>
</reference>
<accession>A0A7S3WDD9</accession>
<dbReference type="GO" id="GO:0005254">
    <property type="term" value="F:chloride channel activity"/>
    <property type="evidence" value="ECO:0007669"/>
    <property type="project" value="InterPro"/>
</dbReference>
<dbReference type="AlphaFoldDB" id="A0A7S3WDD9"/>
<name>A0A7S3WDD9_EMIHU</name>
<keyword evidence="5" id="KW-1133">Transmembrane helix</keyword>
<comment type="subcellular location">
    <subcellularLocation>
        <location evidence="1">Cell membrane</location>
        <topology evidence="1">Multi-pass membrane protein</topology>
    </subcellularLocation>
</comment>
<dbReference type="EMBL" id="HBIR01022419">
    <property type="protein sequence ID" value="CAE0548899.1"/>
    <property type="molecule type" value="Transcribed_RNA"/>
</dbReference>
<evidence type="ECO:0000256" key="4">
    <source>
        <dbReference type="ARBA" id="ARBA00022692"/>
    </source>
</evidence>
<evidence type="ECO:0000256" key="3">
    <source>
        <dbReference type="ARBA" id="ARBA00022475"/>
    </source>
</evidence>